<reference evidence="2" key="1">
    <citation type="submission" date="2017-02" db="EMBL/GenBank/DDBJ databases">
        <authorList>
            <person name="Varghese N."/>
            <person name="Submissions S."/>
        </authorList>
    </citation>
    <scope>NUCLEOTIDE SEQUENCE [LARGE SCALE GENOMIC DNA]</scope>
    <source>
        <strain evidence="2">DSM 3072</strain>
    </source>
</reference>
<organism evidence="1 2">
    <name type="scientific">Succinivibrio dextrinosolvens DSM 3072</name>
    <dbReference type="NCBI Taxonomy" id="1123324"/>
    <lineage>
        <taxon>Bacteria</taxon>
        <taxon>Pseudomonadati</taxon>
        <taxon>Pseudomonadota</taxon>
        <taxon>Gammaproteobacteria</taxon>
        <taxon>Aeromonadales</taxon>
        <taxon>Succinivibrionaceae</taxon>
        <taxon>Succinivibrio</taxon>
    </lineage>
</organism>
<gene>
    <name evidence="1" type="ORF">SAMN02745213_01625</name>
</gene>
<sequence>MDKLEKILGPEFKRSDFGVPAEGGAVKSGKPLTQRRIKAIMTQASAFESKDFSIAAYKEKLSVIMKDLGMPDVKGKTVKELNALFENNKTARIFADIQKSLDFLENKLDRMIKVDAEYEFNLELTENDPEARENLIENTSDKFKILNETTGEYEKLDEEMASNLGKDVLWSMLGGELIHTERARFNYQTAETIKPFKDYVANTIKSFVKNAIDSYFESKHQDKIELFHNHVRSHLGACMEDKAKNFIEFRQNNLEGPVNKAEEAKLNSIINRNNAQNLKEMIEVELDALFKQNPEGEWGDYAPVIKQKLVGKFATVIIKNDNNEYTELKDNGKVVVRALTAEDIDRIGESLYNDILGL</sequence>
<dbReference type="RefSeq" id="WP_078929032.1">
    <property type="nucleotide sequence ID" value="NZ_FUXX01000028.1"/>
</dbReference>
<dbReference type="AlphaFoldDB" id="A0A1T4VJU4"/>
<evidence type="ECO:0000313" key="2">
    <source>
        <dbReference type="Proteomes" id="UP000242432"/>
    </source>
</evidence>
<dbReference type="EMBL" id="FUXX01000028">
    <property type="protein sequence ID" value="SKA65138.1"/>
    <property type="molecule type" value="Genomic_DNA"/>
</dbReference>
<keyword evidence="2" id="KW-1185">Reference proteome</keyword>
<evidence type="ECO:0000313" key="1">
    <source>
        <dbReference type="EMBL" id="SKA65138.1"/>
    </source>
</evidence>
<accession>A0A1T4VJU4</accession>
<name>A0A1T4VJU4_9GAMM</name>
<proteinExistence type="predicted"/>
<dbReference type="Proteomes" id="UP000242432">
    <property type="component" value="Unassembled WGS sequence"/>
</dbReference>
<protein>
    <submittedName>
        <fullName evidence="1">Uncharacterized protein</fullName>
    </submittedName>
</protein>